<dbReference type="InterPro" id="IPR044862">
    <property type="entry name" value="Pro_4_hyd_alph_FE2OG_OXY"/>
</dbReference>
<keyword evidence="9" id="KW-1185">Reference proteome</keyword>
<dbReference type="GO" id="GO:0004656">
    <property type="term" value="F:procollagen-proline 4-dioxygenase activity"/>
    <property type="evidence" value="ECO:0007669"/>
    <property type="project" value="TreeGrafter"/>
</dbReference>
<dbReference type="PROSITE" id="PS51471">
    <property type="entry name" value="FE2OG_OXY"/>
    <property type="match status" value="1"/>
</dbReference>
<keyword evidence="3" id="KW-0847">Vitamin C</keyword>
<dbReference type="OrthoDB" id="269774at2"/>
<dbReference type="Proteomes" id="UP000030003">
    <property type="component" value="Unassembled WGS sequence"/>
</dbReference>
<dbReference type="STRING" id="1385515.GCA_000423325_00539"/>
<dbReference type="AlphaFoldDB" id="A0A0A0M979"/>
<feature type="domain" description="Fe2OG dioxygenase" evidence="7">
    <location>
        <begin position="173"/>
        <end position="280"/>
    </location>
</feature>
<organism evidence="8 9">
    <name type="scientific">Lysobacter defluvii IMMIB APB-9 = DSM 18482</name>
    <dbReference type="NCBI Taxonomy" id="1385515"/>
    <lineage>
        <taxon>Bacteria</taxon>
        <taxon>Pseudomonadati</taxon>
        <taxon>Pseudomonadota</taxon>
        <taxon>Gammaproteobacteria</taxon>
        <taxon>Lysobacterales</taxon>
        <taxon>Lysobacteraceae</taxon>
        <taxon>Novilysobacter</taxon>
    </lineage>
</organism>
<keyword evidence="6" id="KW-0408">Iron</keyword>
<dbReference type="SMART" id="SM00702">
    <property type="entry name" value="P4Hc"/>
    <property type="match status" value="1"/>
</dbReference>
<gene>
    <name evidence="8" type="ORF">N791_01570</name>
</gene>
<keyword evidence="4 8" id="KW-0223">Dioxygenase</keyword>
<accession>A0A0A0M979</accession>
<proteinExistence type="predicted"/>
<sequence length="284" mass="30710">MDNQAAIPPELTRWIVDQAAAGAPADAILQPLLDAGWDEEAAATAITSALNDLVADHARDNGLPLPVPVPVPVGFNGSSLLEVDGRQIQVLANLQLPRVVVFGNLLSPEECDGLVELARTRLRPSATFNAETGRDEVHASRTSQGIHLPPDAEGLVERIERRIAALLDWPLENGETLQVLHYGPGAEYRPHYDWFDPDAPGADAALSRGGQRVASVVMYLNTPARGGSTSFPDAGFEVPAVKGNAVFFSYDRPHAITRTLHAGSPVLEGEKWVATKWLRERPFR</sequence>
<evidence type="ECO:0000256" key="5">
    <source>
        <dbReference type="ARBA" id="ARBA00023002"/>
    </source>
</evidence>
<comment type="cofactor">
    <cofactor evidence="1">
        <name>L-ascorbate</name>
        <dbReference type="ChEBI" id="CHEBI:38290"/>
    </cofactor>
</comment>
<evidence type="ECO:0000259" key="7">
    <source>
        <dbReference type="PROSITE" id="PS51471"/>
    </source>
</evidence>
<dbReference type="Gene3D" id="2.60.120.620">
    <property type="entry name" value="q2cbj1_9rhob like domain"/>
    <property type="match status" value="1"/>
</dbReference>
<dbReference type="eggNOG" id="COG3751">
    <property type="taxonomic scope" value="Bacteria"/>
</dbReference>
<keyword evidence="5" id="KW-0560">Oxidoreductase</keyword>
<dbReference type="EMBL" id="AVBH01000072">
    <property type="protein sequence ID" value="KGO98517.1"/>
    <property type="molecule type" value="Genomic_DNA"/>
</dbReference>
<evidence type="ECO:0000313" key="9">
    <source>
        <dbReference type="Proteomes" id="UP000030003"/>
    </source>
</evidence>
<dbReference type="RefSeq" id="WP_027069056.1">
    <property type="nucleotide sequence ID" value="NZ_AUHT01000005.1"/>
</dbReference>
<evidence type="ECO:0000256" key="2">
    <source>
        <dbReference type="ARBA" id="ARBA00022723"/>
    </source>
</evidence>
<dbReference type="Pfam" id="PF13640">
    <property type="entry name" value="2OG-FeII_Oxy_3"/>
    <property type="match status" value="1"/>
</dbReference>
<dbReference type="GO" id="GO:0031418">
    <property type="term" value="F:L-ascorbic acid binding"/>
    <property type="evidence" value="ECO:0007669"/>
    <property type="project" value="UniProtKB-KW"/>
</dbReference>
<evidence type="ECO:0000256" key="4">
    <source>
        <dbReference type="ARBA" id="ARBA00022964"/>
    </source>
</evidence>
<dbReference type="PANTHER" id="PTHR10869:SF246">
    <property type="entry name" value="TRANSMEMBRANE PROLYL 4-HYDROXYLASE"/>
    <property type="match status" value="1"/>
</dbReference>
<evidence type="ECO:0000313" key="8">
    <source>
        <dbReference type="EMBL" id="KGO98517.1"/>
    </source>
</evidence>
<dbReference type="InterPro" id="IPR045054">
    <property type="entry name" value="P4HA-like"/>
</dbReference>
<dbReference type="InterPro" id="IPR006620">
    <property type="entry name" value="Pro_4_hyd_alph"/>
</dbReference>
<dbReference type="InterPro" id="IPR005123">
    <property type="entry name" value="Oxoglu/Fe-dep_dioxygenase_dom"/>
</dbReference>
<evidence type="ECO:0000256" key="6">
    <source>
        <dbReference type="ARBA" id="ARBA00023004"/>
    </source>
</evidence>
<reference evidence="8 9" key="1">
    <citation type="submission" date="2013-08" db="EMBL/GenBank/DDBJ databases">
        <title>Genomic analysis of Lysobacter defluvii.</title>
        <authorList>
            <person name="Wang Q."/>
            <person name="Wang G."/>
        </authorList>
    </citation>
    <scope>NUCLEOTIDE SEQUENCE [LARGE SCALE GENOMIC DNA]</scope>
    <source>
        <strain evidence="8 9">IMMIB APB-9</strain>
    </source>
</reference>
<comment type="caution">
    <text evidence="8">The sequence shown here is derived from an EMBL/GenBank/DDBJ whole genome shotgun (WGS) entry which is preliminary data.</text>
</comment>
<evidence type="ECO:0000256" key="1">
    <source>
        <dbReference type="ARBA" id="ARBA00001961"/>
    </source>
</evidence>
<dbReference type="PANTHER" id="PTHR10869">
    <property type="entry name" value="PROLYL 4-HYDROXYLASE ALPHA SUBUNIT"/>
    <property type="match status" value="1"/>
</dbReference>
<protein>
    <submittedName>
        <fullName evidence="8">Proline dioxygenase</fullName>
    </submittedName>
</protein>
<name>A0A0A0M979_9GAMM</name>
<evidence type="ECO:0000256" key="3">
    <source>
        <dbReference type="ARBA" id="ARBA00022896"/>
    </source>
</evidence>
<keyword evidence="2" id="KW-0479">Metal-binding</keyword>
<dbReference type="GO" id="GO:0005506">
    <property type="term" value="F:iron ion binding"/>
    <property type="evidence" value="ECO:0007669"/>
    <property type="project" value="InterPro"/>
</dbReference>